<dbReference type="GO" id="GO:0005576">
    <property type="term" value="C:extracellular region"/>
    <property type="evidence" value="ECO:0007669"/>
    <property type="project" value="UniProtKB-SubCell"/>
</dbReference>
<evidence type="ECO:0000256" key="9">
    <source>
        <dbReference type="ARBA" id="ARBA00023157"/>
    </source>
</evidence>
<evidence type="ECO:0000256" key="5">
    <source>
        <dbReference type="ARBA" id="ARBA00022723"/>
    </source>
</evidence>
<evidence type="ECO:0000313" key="13">
    <source>
        <dbReference type="Ensembl" id="ENSMAMP00000012262.2"/>
    </source>
</evidence>
<organism evidence="13 14">
    <name type="scientific">Mastacembelus armatus</name>
    <name type="common">zig-zag eel</name>
    <dbReference type="NCBI Taxonomy" id="205130"/>
    <lineage>
        <taxon>Eukaryota</taxon>
        <taxon>Metazoa</taxon>
        <taxon>Chordata</taxon>
        <taxon>Craniata</taxon>
        <taxon>Vertebrata</taxon>
        <taxon>Euteleostomi</taxon>
        <taxon>Actinopterygii</taxon>
        <taxon>Neopterygii</taxon>
        <taxon>Teleostei</taxon>
        <taxon>Neoteleostei</taxon>
        <taxon>Acanthomorphata</taxon>
        <taxon>Anabantaria</taxon>
        <taxon>Synbranchiformes</taxon>
        <taxon>Mastacembelidae</taxon>
        <taxon>Mastacembelus</taxon>
    </lineage>
</organism>
<sequence>MSLKGHLFLLQAVFTWSWMILLGPRDVIGSGHPCLRWSVEDDGQVRVTFLQEDTNGVRSLYLSLWSADMRLVACEVNTSPFVTESYATLCDRSESHGQEISLWLNMSIVLDPNAPCARHAPSAPTIPRRSRRDGTEGKARKKRAWIFPGTLWCGKGSEAVRYEQLGMFENADRCCREHDHCLHIIPAFTVKYGVFNPNIYTVSHCDCDERFRQCLLGVNDTISTMVGYSFFNILQIPCFQLKQQRRCTEMYWWGGKGCKKHRKLSTVAPSQMSTVSRTNTTAPSVTTGLLSPSKSATVKTNQKKAGKKMRTRKGPLAYPARSHVPPQVTTDSYLQTPLTTKSTLSLKQKPTLQLHLPTNITAHLCGSLKHLDECKYKIPPLERKYNLQNVESKTAYHCDCTSRLAESKSFKQPSVLPTLLMDFVSQFCFKLPKEKKCHRRKRFLMPILSFMIISNNFWLQQ</sequence>
<dbReference type="AlphaFoldDB" id="A0A3Q3LGA1"/>
<evidence type="ECO:0000313" key="14">
    <source>
        <dbReference type="Proteomes" id="UP000261640"/>
    </source>
</evidence>
<keyword evidence="8" id="KW-0443">Lipid metabolism</keyword>
<dbReference type="GO" id="GO:0006644">
    <property type="term" value="P:phospholipid metabolic process"/>
    <property type="evidence" value="ECO:0007669"/>
    <property type="project" value="InterPro"/>
</dbReference>
<dbReference type="PANTHER" id="PTHR12253">
    <property type="entry name" value="RH14732P"/>
    <property type="match status" value="1"/>
</dbReference>
<keyword evidence="6" id="KW-0378">Hydrolase</keyword>
<keyword evidence="7" id="KW-0106">Calcium</keyword>
<dbReference type="FunFam" id="1.20.90.10:FF:000002">
    <property type="entry name" value="Phospholipase A2 group III"/>
    <property type="match status" value="1"/>
</dbReference>
<reference evidence="13" key="1">
    <citation type="submission" date="2025-08" db="UniProtKB">
        <authorList>
            <consortium name="Ensembl"/>
        </authorList>
    </citation>
    <scope>IDENTIFICATION</scope>
</reference>
<accession>A0A3Q3LGA1</accession>
<dbReference type="GO" id="GO:0046872">
    <property type="term" value="F:metal ion binding"/>
    <property type="evidence" value="ECO:0007669"/>
    <property type="project" value="UniProtKB-KW"/>
</dbReference>
<keyword evidence="4" id="KW-0964">Secreted</keyword>
<name>A0A3Q3LGA1_9TELE</name>
<dbReference type="GO" id="GO:0050482">
    <property type="term" value="P:arachidonate secretion"/>
    <property type="evidence" value="ECO:0007669"/>
    <property type="project" value="InterPro"/>
</dbReference>
<dbReference type="PROSITE" id="PS00118">
    <property type="entry name" value="PA2_HIS"/>
    <property type="match status" value="1"/>
</dbReference>
<dbReference type="InterPro" id="IPR033113">
    <property type="entry name" value="PLA2_histidine"/>
</dbReference>
<evidence type="ECO:0000256" key="10">
    <source>
        <dbReference type="SAM" id="MobiDB-lite"/>
    </source>
</evidence>
<dbReference type="SUPFAM" id="SSF48619">
    <property type="entry name" value="Phospholipase A2, PLA2"/>
    <property type="match status" value="2"/>
</dbReference>
<keyword evidence="14" id="KW-1185">Reference proteome</keyword>
<feature type="domain" description="Phospholipase A2-like central" evidence="12">
    <location>
        <begin position="146"/>
        <end position="241"/>
    </location>
</feature>
<dbReference type="Proteomes" id="UP000261640">
    <property type="component" value="Unplaced"/>
</dbReference>
<dbReference type="InParanoid" id="A0A3Q3LGA1"/>
<dbReference type="EC" id="3.1.1.4" evidence="3"/>
<comment type="subcellular location">
    <subcellularLocation>
        <location evidence="2">Secreted</location>
    </subcellularLocation>
</comment>
<evidence type="ECO:0000256" key="6">
    <source>
        <dbReference type="ARBA" id="ARBA00022801"/>
    </source>
</evidence>
<feature type="chain" id="PRO_5030081132" description="phospholipase A2" evidence="11">
    <location>
        <begin position="30"/>
        <end position="461"/>
    </location>
</feature>
<dbReference type="GO" id="GO:0004623">
    <property type="term" value="F:phospholipase A2 activity"/>
    <property type="evidence" value="ECO:0007669"/>
    <property type="project" value="UniProtKB-EC"/>
</dbReference>
<feature type="compositionally biased region" description="Polar residues" evidence="10">
    <location>
        <begin position="269"/>
        <end position="300"/>
    </location>
</feature>
<dbReference type="InterPro" id="IPR016090">
    <property type="entry name" value="PLA2-like_dom"/>
</dbReference>
<dbReference type="CDD" id="cd04704">
    <property type="entry name" value="PLA2_bee_venom_like"/>
    <property type="match status" value="1"/>
</dbReference>
<keyword evidence="5" id="KW-0479">Metal-binding</keyword>
<evidence type="ECO:0000256" key="1">
    <source>
        <dbReference type="ARBA" id="ARBA00001913"/>
    </source>
</evidence>
<dbReference type="Gene3D" id="1.20.90.10">
    <property type="entry name" value="Phospholipase A2 domain"/>
    <property type="match status" value="2"/>
</dbReference>
<dbReference type="InterPro" id="IPR036444">
    <property type="entry name" value="PLipase_A2_dom_sf"/>
</dbReference>
<reference evidence="13" key="2">
    <citation type="submission" date="2025-09" db="UniProtKB">
        <authorList>
            <consortium name="Ensembl"/>
        </authorList>
    </citation>
    <scope>IDENTIFICATION</scope>
</reference>
<dbReference type="GeneTree" id="ENSGT00940000165179"/>
<dbReference type="Pfam" id="PF05826">
    <property type="entry name" value="Phospholip_A2_2"/>
    <property type="match status" value="1"/>
</dbReference>
<evidence type="ECO:0000256" key="4">
    <source>
        <dbReference type="ARBA" id="ARBA00022525"/>
    </source>
</evidence>
<evidence type="ECO:0000256" key="2">
    <source>
        <dbReference type="ARBA" id="ARBA00004613"/>
    </source>
</evidence>
<comment type="cofactor">
    <cofactor evidence="1">
        <name>Ca(2+)</name>
        <dbReference type="ChEBI" id="CHEBI:29108"/>
    </cofactor>
</comment>
<feature type="region of interest" description="Disordered" evidence="10">
    <location>
        <begin position="119"/>
        <end position="139"/>
    </location>
</feature>
<evidence type="ECO:0000256" key="7">
    <source>
        <dbReference type="ARBA" id="ARBA00022837"/>
    </source>
</evidence>
<keyword evidence="9" id="KW-1015">Disulfide bond</keyword>
<dbReference type="Ensembl" id="ENSMAMT00000012590.2">
    <property type="protein sequence ID" value="ENSMAMP00000012262.2"/>
    <property type="gene ID" value="ENSMAMG00000008280.2"/>
</dbReference>
<keyword evidence="11" id="KW-0732">Signal</keyword>
<proteinExistence type="predicted"/>
<dbReference type="STRING" id="205130.ENSMAMP00000012262"/>
<feature type="compositionally biased region" description="Basic residues" evidence="10">
    <location>
        <begin position="301"/>
        <end position="312"/>
    </location>
</feature>
<evidence type="ECO:0000256" key="11">
    <source>
        <dbReference type="SAM" id="SignalP"/>
    </source>
</evidence>
<feature type="region of interest" description="Disordered" evidence="10">
    <location>
        <begin position="269"/>
        <end position="312"/>
    </location>
</feature>
<feature type="signal peptide" evidence="11">
    <location>
        <begin position="1"/>
        <end position="29"/>
    </location>
</feature>
<evidence type="ECO:0000256" key="8">
    <source>
        <dbReference type="ARBA" id="ARBA00023098"/>
    </source>
</evidence>
<protein>
    <recommendedName>
        <fullName evidence="3">phospholipase A2</fullName>
        <ecNumber evidence="3">3.1.1.4</ecNumber>
    </recommendedName>
</protein>
<evidence type="ECO:0000259" key="12">
    <source>
        <dbReference type="Pfam" id="PF05826"/>
    </source>
</evidence>
<evidence type="ECO:0000256" key="3">
    <source>
        <dbReference type="ARBA" id="ARBA00013278"/>
    </source>
</evidence>